<dbReference type="Pfam" id="PF00112">
    <property type="entry name" value="Peptidase_C1"/>
    <property type="match status" value="1"/>
</dbReference>
<feature type="domain" description="Peptidase C1A papain C-terminal" evidence="1">
    <location>
        <begin position="65"/>
        <end position="286"/>
    </location>
</feature>
<gene>
    <name evidence="2" type="ORF">B9W14_03275</name>
</gene>
<name>A0A2U8DMZ2_9CLOT</name>
<organism evidence="2 3">
    <name type="scientific">Clostridium drakei</name>
    <dbReference type="NCBI Taxonomy" id="332101"/>
    <lineage>
        <taxon>Bacteria</taxon>
        <taxon>Bacillati</taxon>
        <taxon>Bacillota</taxon>
        <taxon>Clostridia</taxon>
        <taxon>Eubacteriales</taxon>
        <taxon>Clostridiaceae</taxon>
        <taxon>Clostridium</taxon>
    </lineage>
</organism>
<accession>A0A2U8DMZ2</accession>
<dbReference type="Pfam" id="PF04122">
    <property type="entry name" value="CW_binding_2"/>
    <property type="match status" value="2"/>
</dbReference>
<dbReference type="Proteomes" id="UP000244910">
    <property type="component" value="Chromosome"/>
</dbReference>
<dbReference type="OrthoDB" id="3648721at2"/>
<evidence type="ECO:0000313" key="2">
    <source>
        <dbReference type="EMBL" id="AWI03542.1"/>
    </source>
</evidence>
<dbReference type="SMART" id="SM00645">
    <property type="entry name" value="Pept_C1"/>
    <property type="match status" value="1"/>
</dbReference>
<evidence type="ECO:0000259" key="1">
    <source>
        <dbReference type="SMART" id="SM00645"/>
    </source>
</evidence>
<dbReference type="PANTHER" id="PTHR30032">
    <property type="entry name" value="N-ACETYLMURAMOYL-L-ALANINE AMIDASE-RELATED"/>
    <property type="match status" value="1"/>
</dbReference>
<keyword evidence="3" id="KW-1185">Reference proteome</keyword>
<dbReference type="InterPro" id="IPR007253">
    <property type="entry name" value="Cell_wall-bd_2"/>
</dbReference>
<reference evidence="3" key="1">
    <citation type="submission" date="2017-04" db="EMBL/GenBank/DDBJ databases">
        <authorList>
            <person name="Song Y."/>
            <person name="Cho B.-K."/>
        </authorList>
    </citation>
    <scope>NUCLEOTIDE SEQUENCE [LARGE SCALE GENOMIC DNA]</scope>
    <source>
        <strain evidence="3">SL1</strain>
    </source>
</reference>
<dbReference type="RefSeq" id="WP_032079053.1">
    <property type="nucleotide sequence ID" value="NZ_CP020953.1"/>
</dbReference>
<protein>
    <recommendedName>
        <fullName evidence="1">Peptidase C1A papain C-terminal domain-containing protein</fullName>
    </recommendedName>
</protein>
<dbReference type="PANTHER" id="PTHR30032:SF8">
    <property type="entry name" value="GERMINATION-SPECIFIC N-ACETYLMURAMOYL-L-ALANINE AMIDASE"/>
    <property type="match status" value="1"/>
</dbReference>
<evidence type="ECO:0000313" key="3">
    <source>
        <dbReference type="Proteomes" id="UP000244910"/>
    </source>
</evidence>
<dbReference type="GO" id="GO:0008234">
    <property type="term" value="F:cysteine-type peptidase activity"/>
    <property type="evidence" value="ECO:0007669"/>
    <property type="project" value="InterPro"/>
</dbReference>
<dbReference type="InterPro" id="IPR051922">
    <property type="entry name" value="Bact_Sporulation_Assoc"/>
</dbReference>
<dbReference type="SUPFAM" id="SSF54001">
    <property type="entry name" value="Cysteine proteinases"/>
    <property type="match status" value="1"/>
</dbReference>
<sequence length="666" mass="73360">MSDEKEYFTMYEENKIGLIPPFKGKSNFCNGSTENKLNKNLLSSILGNKKSLSMVEGAFGIDIPSSYFMDAVNTVLKPKDQGNHGSCGPHAFSYALELINYTKTGNYQQFSTNFLYGCSNIFDECMKNVSSKDDKYLDASGMNIDDLMQAVMRYGDVLLTEMNIQDPTPYNCKSEINKNPKGYLASARNHRIIYGGIEALTREEIKTFVYAGVPVIVAINITGEDNTNRVFYKDPNNKIGGHFLCVVGYDEQGLLVVNSWQKESISKAIWRVKDDVEITDAVALISFDVEKSNENDFDKLVKDSCKARTRSMRNVYGASKKYVEYLVSQLKMETGGYQEEGLSSFVQFSESFWPLPVKSYQDFGNYSDISTSVSIGGKLGLSVDGCMLARNDDYVASSAGAVLCSPGNYTKRRYPLFLTDGSSLNSGIKYFNGHSNHAFGLKKVEILAGPAIISSDIENELKSERENLSVERIFGTDRVGTAIEIAKHCTGDTIIMVNDYDYPDLVCAGSLGAQMNAAILVNDSSNTLDSKNKDFLYNFGPRRIIIIGGTSLVSSLVESALRNFTSNVQRVYGSDRYDTSVQIVKQLWNSYNYDNVVLARGDEFKNMSSVAMLGANFNAPVLLTDGYSLSSGARGIINNLKSKNIVCPVILGSPTGTISSSILSSI</sequence>
<dbReference type="AlphaFoldDB" id="A0A2U8DMZ2"/>
<dbReference type="InterPro" id="IPR000668">
    <property type="entry name" value="Peptidase_C1A_C"/>
</dbReference>
<proteinExistence type="predicted"/>
<dbReference type="EMBL" id="CP020953">
    <property type="protein sequence ID" value="AWI03542.1"/>
    <property type="molecule type" value="Genomic_DNA"/>
</dbReference>
<dbReference type="GO" id="GO:0006508">
    <property type="term" value="P:proteolysis"/>
    <property type="evidence" value="ECO:0007669"/>
    <property type="project" value="InterPro"/>
</dbReference>
<dbReference type="InterPro" id="IPR038765">
    <property type="entry name" value="Papain-like_cys_pep_sf"/>
</dbReference>
<dbReference type="Gene3D" id="3.90.70.10">
    <property type="entry name" value="Cysteine proteinases"/>
    <property type="match status" value="1"/>
</dbReference>
<dbReference type="CDD" id="cd02619">
    <property type="entry name" value="Peptidase_C1"/>
    <property type="match status" value="1"/>
</dbReference>
<dbReference type="Gene3D" id="3.40.50.12090">
    <property type="match status" value="1"/>
</dbReference>
<dbReference type="KEGG" id="cdrk:B9W14_03275"/>